<comment type="subunit">
    <text evidence="9">The complex comprises the extracytoplasmic solute receptor protein and the two transmembrane proteins.</text>
</comment>
<evidence type="ECO:0000256" key="5">
    <source>
        <dbReference type="ARBA" id="ARBA00022692"/>
    </source>
</evidence>
<protein>
    <recommendedName>
        <fullName evidence="9">TRAP transporter small permease protein</fullName>
    </recommendedName>
</protein>
<dbReference type="AlphaFoldDB" id="A0AAU8BN42"/>
<feature type="transmembrane region" description="Helical" evidence="9">
    <location>
        <begin position="25"/>
        <end position="46"/>
    </location>
</feature>
<dbReference type="InterPro" id="IPR055348">
    <property type="entry name" value="DctQ"/>
</dbReference>
<keyword evidence="4 9" id="KW-0997">Cell inner membrane</keyword>
<dbReference type="Pfam" id="PF04290">
    <property type="entry name" value="DctQ"/>
    <property type="match status" value="1"/>
</dbReference>
<organism evidence="11">
    <name type="scientific">Vibrio chaetopteri</name>
    <dbReference type="NCBI Taxonomy" id="3016528"/>
    <lineage>
        <taxon>Bacteria</taxon>
        <taxon>Pseudomonadati</taxon>
        <taxon>Pseudomonadota</taxon>
        <taxon>Gammaproteobacteria</taxon>
        <taxon>Vibrionales</taxon>
        <taxon>Vibrionaceae</taxon>
        <taxon>Vibrio</taxon>
    </lineage>
</organism>
<dbReference type="KEGG" id="vck:PG915_22890"/>
<evidence type="ECO:0000313" key="11">
    <source>
        <dbReference type="EMBL" id="XCD18125.1"/>
    </source>
</evidence>
<feature type="transmembrane region" description="Helical" evidence="9">
    <location>
        <begin position="97"/>
        <end position="118"/>
    </location>
</feature>
<dbReference type="InterPro" id="IPR007387">
    <property type="entry name" value="TRAP_DctQ"/>
</dbReference>
<name>A0AAU8BN42_9VIBR</name>
<proteinExistence type="inferred from homology"/>
<dbReference type="PANTHER" id="PTHR35011">
    <property type="entry name" value="2,3-DIKETO-L-GULONATE TRAP TRANSPORTER SMALL PERMEASE PROTEIN YIAM"/>
    <property type="match status" value="1"/>
</dbReference>
<dbReference type="GO" id="GO:0005886">
    <property type="term" value="C:plasma membrane"/>
    <property type="evidence" value="ECO:0007669"/>
    <property type="project" value="UniProtKB-SubCell"/>
</dbReference>
<evidence type="ECO:0000256" key="7">
    <source>
        <dbReference type="ARBA" id="ARBA00023136"/>
    </source>
</evidence>
<evidence type="ECO:0000259" key="10">
    <source>
        <dbReference type="Pfam" id="PF04290"/>
    </source>
</evidence>
<evidence type="ECO:0000256" key="2">
    <source>
        <dbReference type="ARBA" id="ARBA00022448"/>
    </source>
</evidence>
<sequence>MSASVLEDSSAVSRVDRVFFKLESLLNLAAGCVIVALVALATTNILGRWLFSMPISGYIDWVEQAMAFIAFLGIAYTQRMGGHIRMDILVGRFKGRWLWLTEFISTLLMLVVTSLLIYGSYLHFWRAYSIGDSSVDINLPTWPAKLVVPFALSILALRLVLQLWAYLRAFKRGDDKPVAVPMIESAAEVAAKEAETVSADDGKEGQK</sequence>
<evidence type="ECO:0000256" key="9">
    <source>
        <dbReference type="RuleBase" id="RU369079"/>
    </source>
</evidence>
<feature type="domain" description="Tripartite ATP-independent periplasmic transporters DctQ component" evidence="10">
    <location>
        <begin position="37"/>
        <end position="167"/>
    </location>
</feature>
<comment type="subcellular location">
    <subcellularLocation>
        <location evidence="1 9">Cell inner membrane</location>
        <topology evidence="1 9">Multi-pass membrane protein</topology>
    </subcellularLocation>
</comment>
<keyword evidence="2 9" id="KW-0813">Transport</keyword>
<dbReference type="RefSeq" id="WP_353499274.1">
    <property type="nucleotide sequence ID" value="NZ_CP115921.1"/>
</dbReference>
<dbReference type="GO" id="GO:0022857">
    <property type="term" value="F:transmembrane transporter activity"/>
    <property type="evidence" value="ECO:0007669"/>
    <property type="project" value="UniProtKB-UniRule"/>
</dbReference>
<keyword evidence="6 9" id="KW-1133">Transmembrane helix</keyword>
<evidence type="ECO:0000256" key="3">
    <source>
        <dbReference type="ARBA" id="ARBA00022475"/>
    </source>
</evidence>
<keyword evidence="5 9" id="KW-0812">Transmembrane</keyword>
<keyword evidence="3" id="KW-1003">Cell membrane</keyword>
<dbReference type="EMBL" id="CP115921">
    <property type="protein sequence ID" value="XCD18125.1"/>
    <property type="molecule type" value="Genomic_DNA"/>
</dbReference>
<accession>A0AAU8BN42</accession>
<keyword evidence="7 9" id="KW-0472">Membrane</keyword>
<evidence type="ECO:0000256" key="6">
    <source>
        <dbReference type="ARBA" id="ARBA00022989"/>
    </source>
</evidence>
<evidence type="ECO:0000256" key="1">
    <source>
        <dbReference type="ARBA" id="ARBA00004429"/>
    </source>
</evidence>
<gene>
    <name evidence="11" type="ORF">PG915_22890</name>
</gene>
<evidence type="ECO:0000256" key="8">
    <source>
        <dbReference type="ARBA" id="ARBA00038436"/>
    </source>
</evidence>
<comment type="function">
    <text evidence="9">Part of the tripartite ATP-independent periplasmic (TRAP) transport system.</text>
</comment>
<feature type="transmembrane region" description="Helical" evidence="9">
    <location>
        <begin position="146"/>
        <end position="167"/>
    </location>
</feature>
<reference evidence="11" key="1">
    <citation type="submission" date="2023-01" db="EMBL/GenBank/DDBJ databases">
        <title>Vibrio sp. CB1-14 genome sequencing.</title>
        <authorList>
            <person name="Otstavnykh N."/>
            <person name="Isaeva M."/>
            <person name="Meleshko D."/>
        </authorList>
    </citation>
    <scope>NUCLEOTIDE SEQUENCE</scope>
    <source>
        <strain evidence="11">CB1-14</strain>
    </source>
</reference>
<comment type="similarity">
    <text evidence="8 9">Belongs to the TRAP transporter small permease family.</text>
</comment>
<evidence type="ECO:0000256" key="4">
    <source>
        <dbReference type="ARBA" id="ARBA00022519"/>
    </source>
</evidence>
<feature type="transmembrane region" description="Helical" evidence="9">
    <location>
        <begin position="58"/>
        <end position="76"/>
    </location>
</feature>